<dbReference type="KEGG" id="arue:QQX03_06230"/>
<dbReference type="AlphaFoldDB" id="A0A9Y2F1D2"/>
<protein>
    <submittedName>
        <fullName evidence="1">Ribonuclease</fullName>
    </submittedName>
</protein>
<organism evidence="1 2">
    <name type="scientific">Altererythrobacter rubellus</name>
    <dbReference type="NCBI Taxonomy" id="2173831"/>
    <lineage>
        <taxon>Bacteria</taxon>
        <taxon>Pseudomonadati</taxon>
        <taxon>Pseudomonadota</taxon>
        <taxon>Alphaproteobacteria</taxon>
        <taxon>Sphingomonadales</taxon>
        <taxon>Erythrobacteraceae</taxon>
        <taxon>Altererythrobacter</taxon>
    </lineage>
</organism>
<dbReference type="RefSeq" id="WP_285974901.1">
    <property type="nucleotide sequence ID" value="NZ_CP127221.1"/>
</dbReference>
<evidence type="ECO:0000313" key="1">
    <source>
        <dbReference type="EMBL" id="WIW94584.1"/>
    </source>
</evidence>
<accession>A0A9Y2F1D2</accession>
<dbReference type="EMBL" id="CP127221">
    <property type="protein sequence ID" value="WIW94584.1"/>
    <property type="molecule type" value="Genomic_DNA"/>
</dbReference>
<evidence type="ECO:0000313" key="2">
    <source>
        <dbReference type="Proteomes" id="UP001231445"/>
    </source>
</evidence>
<name>A0A9Y2F1D2_9SPHN</name>
<reference evidence="1 2" key="1">
    <citation type="submission" date="2023-06" db="EMBL/GenBank/DDBJ databases">
        <title>Altererythrobacter rubellus NBRC 112769 genome.</title>
        <authorList>
            <person name="Zhang K."/>
        </authorList>
    </citation>
    <scope>NUCLEOTIDE SEQUENCE [LARGE SCALE GENOMIC DNA]</scope>
    <source>
        <strain evidence="1 2">NBRC 112769</strain>
    </source>
</reference>
<sequence>MAEWLIEYGIGEDRAMLVEGERVLAAKLHWPGEIFAGQIVEAKLVSRAAGSSRGTAVTQTGSQILLDRIPKEVTEGSMVEVAITRPPIAEIGRTKLAQGRVTDGLQHGKNSSFDGLDARAMPGFPSGLWEDIWHTASSGQVDFAGGSAIFSATPAMTLIDIDGEGSPKELSLAAIPAIAQGMAWFDLGGNIGIDFPTIEAKSDRKAVDSALAKALDHWPHERTAMNGFGFVQIVARLVGPSLVHRFASSRTGMCARYALRVAERAEGAGVTLLTVHPAIKAKLKPEWLDELRRRTGRELRVEADPGLALEAPSAQVIGS</sequence>
<proteinExistence type="predicted"/>
<keyword evidence="2" id="KW-1185">Reference proteome</keyword>
<gene>
    <name evidence="1" type="ORF">QQX03_06230</name>
</gene>
<dbReference type="Proteomes" id="UP001231445">
    <property type="component" value="Chromosome"/>
</dbReference>